<dbReference type="GO" id="GO:1904293">
    <property type="term" value="P:negative regulation of ERAD pathway"/>
    <property type="evidence" value="ECO:0007669"/>
    <property type="project" value="TreeGrafter"/>
</dbReference>
<evidence type="ECO:0000256" key="2">
    <source>
        <dbReference type="ARBA" id="ARBA00023139"/>
    </source>
</evidence>
<dbReference type="AlphaFoldDB" id="A0A5F9D6G3"/>
<dbReference type="GO" id="GO:1904153">
    <property type="term" value="P:negative regulation of retrograde protein transport, ER to cytosol"/>
    <property type="evidence" value="ECO:0007669"/>
    <property type="project" value="TreeGrafter"/>
</dbReference>
<feature type="region of interest" description="Disordered" evidence="4">
    <location>
        <begin position="47"/>
        <end position="74"/>
    </location>
</feature>
<evidence type="ECO:0000313" key="5">
    <source>
        <dbReference type="Ensembl" id="ENSOCUP00000041802.1"/>
    </source>
</evidence>
<organism evidence="5 6">
    <name type="scientific">Oryctolagus cuniculus</name>
    <name type="common">Rabbit</name>
    <dbReference type="NCBI Taxonomy" id="9986"/>
    <lineage>
        <taxon>Eukaryota</taxon>
        <taxon>Metazoa</taxon>
        <taxon>Chordata</taxon>
        <taxon>Craniata</taxon>
        <taxon>Vertebrata</taxon>
        <taxon>Euteleostomi</taxon>
        <taxon>Mammalia</taxon>
        <taxon>Eutheria</taxon>
        <taxon>Euarchontoglires</taxon>
        <taxon>Glires</taxon>
        <taxon>Lagomorpha</taxon>
        <taxon>Leporidae</taxon>
        <taxon>Oryctolagus</taxon>
    </lineage>
</organism>
<evidence type="ECO:0008006" key="7">
    <source>
        <dbReference type="Google" id="ProtNLM"/>
    </source>
</evidence>
<evidence type="ECO:0000256" key="3">
    <source>
        <dbReference type="ARBA" id="ARBA00023288"/>
    </source>
</evidence>
<dbReference type="STRING" id="9986.ENSOCUP00000041802"/>
<keyword evidence="3" id="KW-0449">Lipoprotein</keyword>
<dbReference type="EMBL" id="AAGW02037277">
    <property type="status" value="NOT_ANNOTATED_CDS"/>
    <property type="molecule type" value="Genomic_DNA"/>
</dbReference>
<protein>
    <recommendedName>
        <fullName evidence="7">Small VCP interacting protein</fullName>
    </recommendedName>
</protein>
<reference evidence="5" key="3">
    <citation type="submission" date="2025-09" db="UniProtKB">
        <authorList>
            <consortium name="Ensembl"/>
        </authorList>
    </citation>
    <scope>IDENTIFICATION</scope>
    <source>
        <strain evidence="5">Thorbecke</strain>
    </source>
</reference>
<evidence type="ECO:0000256" key="4">
    <source>
        <dbReference type="SAM" id="MobiDB-lite"/>
    </source>
</evidence>
<dbReference type="InParanoid" id="A0A5F9D6G3"/>
<dbReference type="GO" id="GO:0010508">
    <property type="term" value="P:positive regulation of autophagy"/>
    <property type="evidence" value="ECO:0007669"/>
    <property type="project" value="TreeGrafter"/>
</dbReference>
<dbReference type="PANTHER" id="PTHR35269">
    <property type="entry name" value="SMALL VCP/P97-INTERACTING PROTEIN"/>
    <property type="match status" value="1"/>
</dbReference>
<dbReference type="Ensembl" id="ENSOCUT00000034743.1">
    <property type="protein sequence ID" value="ENSOCUP00000041802.1"/>
    <property type="gene ID" value="ENSOCUG00000036117.1"/>
</dbReference>
<sequence>FAGPALLGLRWAELGIGSRCRWGGVDAWGAELSCRPRDGGVALTQTGGAERPRIGGRGGAAGQGRGVATGGAQSSHWEPCGAGAGQATKTGDAPLTVQSAPPGLGWAGSGTPSGVVPMGLCFPCPGESAPPSPNLEEKRAKLAEAAERRQKEAASRGILDVQSVEEKRKRKEKIEKQMATSRPPPEGGLRVCFILQISFKILLWPKNRILFDCYHTLRCTDYLYSTILDLC</sequence>
<keyword evidence="1" id="KW-0519">Myristate</keyword>
<dbReference type="GO" id="GO:0005789">
    <property type="term" value="C:endoplasmic reticulum membrane"/>
    <property type="evidence" value="ECO:0007669"/>
    <property type="project" value="TreeGrafter"/>
</dbReference>
<name>A0A5F9D6G3_RABIT</name>
<dbReference type="Proteomes" id="UP000001811">
    <property type="component" value="Chromosome 1"/>
</dbReference>
<dbReference type="PANTHER" id="PTHR35269:SF1">
    <property type="entry name" value="SMALL VCP_P97-INTERACTING PROTEIN"/>
    <property type="match status" value="1"/>
</dbReference>
<dbReference type="Bgee" id="ENSOCUG00000036117">
    <property type="expression patterns" value="Expressed in blood and 16 other cell types or tissues"/>
</dbReference>
<dbReference type="InterPro" id="IPR031632">
    <property type="entry name" value="SVIP"/>
</dbReference>
<accession>A0A5F9D6G3</accession>
<dbReference type="GO" id="GO:1904240">
    <property type="term" value="P:negative regulation of VCP-NPL4-UFD1 AAA ATPase complex assembly"/>
    <property type="evidence" value="ECO:0007669"/>
    <property type="project" value="TreeGrafter"/>
</dbReference>
<reference evidence="5 6" key="1">
    <citation type="journal article" date="2011" name="Nature">
        <title>A high-resolution map of human evolutionary constraint using 29 mammals.</title>
        <authorList>
            <person name="Lindblad-Toh K."/>
            <person name="Garber M."/>
            <person name="Zuk O."/>
            <person name="Lin M.F."/>
            <person name="Parker B.J."/>
            <person name="Washietl S."/>
            <person name="Kheradpour P."/>
            <person name="Ernst J."/>
            <person name="Jordan G."/>
            <person name="Mauceli E."/>
            <person name="Ward L.D."/>
            <person name="Lowe C.B."/>
            <person name="Holloway A.K."/>
            <person name="Clamp M."/>
            <person name="Gnerre S."/>
            <person name="Alfoldi J."/>
            <person name="Beal K."/>
            <person name="Chang J."/>
            <person name="Clawson H."/>
            <person name="Cuff J."/>
            <person name="Di Palma F."/>
            <person name="Fitzgerald S."/>
            <person name="Flicek P."/>
            <person name="Guttman M."/>
            <person name="Hubisz M.J."/>
            <person name="Jaffe D.B."/>
            <person name="Jungreis I."/>
            <person name="Kent W.J."/>
            <person name="Kostka D."/>
            <person name="Lara M."/>
            <person name="Martins A.L."/>
            <person name="Massingham T."/>
            <person name="Moltke I."/>
            <person name="Raney B.J."/>
            <person name="Rasmussen M.D."/>
            <person name="Robinson J."/>
            <person name="Stark A."/>
            <person name="Vilella A.J."/>
            <person name="Wen J."/>
            <person name="Xie X."/>
            <person name="Zody M.C."/>
            <person name="Baldwin J."/>
            <person name="Bloom T."/>
            <person name="Chin C.W."/>
            <person name="Heiman D."/>
            <person name="Nicol R."/>
            <person name="Nusbaum C."/>
            <person name="Young S."/>
            <person name="Wilkinson J."/>
            <person name="Worley K.C."/>
            <person name="Kovar C.L."/>
            <person name="Muzny D.M."/>
            <person name="Gibbs R.A."/>
            <person name="Cree A."/>
            <person name="Dihn H.H."/>
            <person name="Fowler G."/>
            <person name="Jhangiani S."/>
            <person name="Joshi V."/>
            <person name="Lee S."/>
            <person name="Lewis L.R."/>
            <person name="Nazareth L.V."/>
            <person name="Okwuonu G."/>
            <person name="Santibanez J."/>
            <person name="Warren W.C."/>
            <person name="Mardis E.R."/>
            <person name="Weinstock G.M."/>
            <person name="Wilson R.K."/>
            <person name="Delehaunty K."/>
            <person name="Dooling D."/>
            <person name="Fronik C."/>
            <person name="Fulton L."/>
            <person name="Fulton B."/>
            <person name="Graves T."/>
            <person name="Minx P."/>
            <person name="Sodergren E."/>
            <person name="Birney E."/>
            <person name="Margulies E.H."/>
            <person name="Herrero J."/>
            <person name="Green E.D."/>
            <person name="Haussler D."/>
            <person name="Siepel A."/>
            <person name="Goldman N."/>
            <person name="Pollard K.S."/>
            <person name="Pedersen J.S."/>
            <person name="Lander E.S."/>
            <person name="Kellis M."/>
        </authorList>
    </citation>
    <scope>NUCLEOTIDE SEQUENCE [LARGE SCALE GENOMIC DNA]</scope>
    <source>
        <strain evidence="5 6">Thorbecke inbred</strain>
    </source>
</reference>
<dbReference type="InterPro" id="IPR055366">
    <property type="entry name" value="SVIP_metazoa"/>
</dbReference>
<evidence type="ECO:0000256" key="1">
    <source>
        <dbReference type="ARBA" id="ARBA00022707"/>
    </source>
</evidence>
<keyword evidence="6" id="KW-1185">Reference proteome</keyword>
<dbReference type="GeneTree" id="ENSGT00390000007067"/>
<reference evidence="5" key="2">
    <citation type="submission" date="2025-08" db="UniProtKB">
        <authorList>
            <consortium name="Ensembl"/>
        </authorList>
    </citation>
    <scope>IDENTIFICATION</scope>
    <source>
        <strain evidence="5">Thorbecke</strain>
    </source>
</reference>
<feature type="compositionally biased region" description="Gly residues" evidence="4">
    <location>
        <begin position="55"/>
        <end position="69"/>
    </location>
</feature>
<evidence type="ECO:0000313" key="6">
    <source>
        <dbReference type="Proteomes" id="UP000001811"/>
    </source>
</evidence>
<dbReference type="Pfam" id="PF15811">
    <property type="entry name" value="SVIP"/>
    <property type="match status" value="1"/>
</dbReference>
<proteinExistence type="predicted"/>
<keyword evidence="2" id="KW-0564">Palmitate</keyword>